<evidence type="ECO:0000256" key="1">
    <source>
        <dbReference type="SAM" id="Phobius"/>
    </source>
</evidence>
<keyword evidence="3" id="KW-1185">Reference proteome</keyword>
<organism evidence="2 3">
    <name type="scientific">Rhododendron simsii</name>
    <name type="common">Sims's rhododendron</name>
    <dbReference type="NCBI Taxonomy" id="118357"/>
    <lineage>
        <taxon>Eukaryota</taxon>
        <taxon>Viridiplantae</taxon>
        <taxon>Streptophyta</taxon>
        <taxon>Embryophyta</taxon>
        <taxon>Tracheophyta</taxon>
        <taxon>Spermatophyta</taxon>
        <taxon>Magnoliopsida</taxon>
        <taxon>eudicotyledons</taxon>
        <taxon>Gunneridae</taxon>
        <taxon>Pentapetalae</taxon>
        <taxon>asterids</taxon>
        <taxon>Ericales</taxon>
        <taxon>Ericaceae</taxon>
        <taxon>Ericoideae</taxon>
        <taxon>Rhodoreae</taxon>
        <taxon>Rhododendron</taxon>
    </lineage>
</organism>
<feature type="transmembrane region" description="Helical" evidence="1">
    <location>
        <begin position="101"/>
        <end position="122"/>
    </location>
</feature>
<proteinExistence type="predicted"/>
<name>A0A834FU08_RHOSS</name>
<keyword evidence="1" id="KW-0472">Membrane</keyword>
<gene>
    <name evidence="2" type="ORF">RHSIM_RhsimUnG0182400</name>
</gene>
<reference evidence="2" key="1">
    <citation type="submission" date="2019-11" db="EMBL/GenBank/DDBJ databases">
        <authorList>
            <person name="Liu Y."/>
            <person name="Hou J."/>
            <person name="Li T.-Q."/>
            <person name="Guan C.-H."/>
            <person name="Wu X."/>
            <person name="Wu H.-Z."/>
            <person name="Ling F."/>
            <person name="Zhang R."/>
            <person name="Shi X.-G."/>
            <person name="Ren J.-P."/>
            <person name="Chen E.-F."/>
            <person name="Sun J.-M."/>
        </authorList>
    </citation>
    <scope>NUCLEOTIDE SEQUENCE</scope>
    <source>
        <strain evidence="2">Adult_tree_wgs_1</strain>
        <tissue evidence="2">Leaves</tissue>
    </source>
</reference>
<feature type="transmembrane region" description="Helical" evidence="1">
    <location>
        <begin position="28"/>
        <end position="48"/>
    </location>
</feature>
<accession>A0A834FU08</accession>
<dbReference type="EMBL" id="WJXA01000407">
    <property type="protein sequence ID" value="KAF7112887.1"/>
    <property type="molecule type" value="Genomic_DNA"/>
</dbReference>
<keyword evidence="1" id="KW-1133">Transmembrane helix</keyword>
<evidence type="ECO:0000313" key="3">
    <source>
        <dbReference type="Proteomes" id="UP000626092"/>
    </source>
</evidence>
<dbReference type="Proteomes" id="UP000626092">
    <property type="component" value="Unassembled WGS sequence"/>
</dbReference>
<sequence length="421" mass="48201">MEKPRDQPIVTANSTPVGCDCIRHKGEIYGWALVARVFGALFATLFIGRDTVHGCYNSRFCFFGIRAPPSTTTPLLLVQRQSPLRSDSGLNIRICRLLRLLFCYFDATLILVNGFDSIAVLYRSISRRRFCIVFYSKVVGSSRGLRRRGLQRPWWFQFGGDECTPNIIPHVIHFWNITFVNNVVPVVQYVLQLQVLIWQVLKCLLIGRACRSEEVIRFSIPTVVIRIAIDAKTRPVAPLLESASKYPCLPILLQDAIPILTLLHSDHFSNPSVELYSNVVQRIVEKLCRSPTLASISFMASCKNSHVICESQLALPSQWKFLLLCRVRDRRGVMPEFLRLTRFGDGWRNWWVEEMWVLWTVGEEDRRGLMPEEASGRDLDALAMEKSPNLDAKWVPHGLCGEIPQQASEWVLWTNPPTWML</sequence>
<evidence type="ECO:0000313" key="2">
    <source>
        <dbReference type="EMBL" id="KAF7112887.1"/>
    </source>
</evidence>
<comment type="caution">
    <text evidence="2">The sequence shown here is derived from an EMBL/GenBank/DDBJ whole genome shotgun (WGS) entry which is preliminary data.</text>
</comment>
<dbReference type="AlphaFoldDB" id="A0A834FU08"/>
<protein>
    <submittedName>
        <fullName evidence="2">Uncharacterized protein</fullName>
    </submittedName>
</protein>
<keyword evidence="1" id="KW-0812">Transmembrane</keyword>